<dbReference type="PATRIC" id="fig|178901.10.peg.2168"/>
<evidence type="ECO:0000256" key="1">
    <source>
        <dbReference type="SAM" id="MobiDB-lite"/>
    </source>
</evidence>
<accession>A0A087PLH2</accession>
<evidence type="ECO:0000313" key="2">
    <source>
        <dbReference type="EMBL" id="KXV14168.1"/>
    </source>
</evidence>
<proteinExistence type="predicted"/>
<comment type="caution">
    <text evidence="2">The sequence shown here is derived from an EMBL/GenBank/DDBJ whole genome shotgun (WGS) entry which is preliminary data.</text>
</comment>
<sequence length="105" mass="11044">MNGADKPVTPSGTEDTPATPGWVEDSLDTILASLPLAADKLAPFRASYLDCLAGCGRAADLDSAHDACRQGFLRALKDSLGLNAEAARTLEQQLEQLELSISSDI</sequence>
<reference evidence="2 3" key="1">
    <citation type="submission" date="2015-06" db="EMBL/GenBank/DDBJ databases">
        <title>Improved classification and identification of acetic acid bacteria using matrix-assisted laser desorption/ionization time-of-flight mass spectrometry; Gluconobacter nephelii and Gluconobacter uchimurae are later heterotypic synonyms of Gluconobacter japonicus and Gluconobacter oxydans, respectively.</title>
        <authorList>
            <person name="Li L."/>
            <person name="Cleenwerck I."/>
            <person name="De Vuyst L."/>
            <person name="Vandamme P."/>
        </authorList>
    </citation>
    <scope>NUCLEOTIDE SEQUENCE [LARGE SCALE GENOMIC DNA]</scope>
    <source>
        <strain evidence="2 3">LMG 1552</strain>
    </source>
</reference>
<evidence type="ECO:0000313" key="3">
    <source>
        <dbReference type="Proteomes" id="UP000075526"/>
    </source>
</evidence>
<gene>
    <name evidence="2" type="ORF">AD933_12950</name>
</gene>
<dbReference type="AlphaFoldDB" id="A0A087PLH2"/>
<protein>
    <submittedName>
        <fullName evidence="2">Uncharacterized protein</fullName>
    </submittedName>
</protein>
<name>A0A087PLH2_9PROT</name>
<organism evidence="2 3">
    <name type="scientific">Acetobacter malorum</name>
    <dbReference type="NCBI Taxonomy" id="178901"/>
    <lineage>
        <taxon>Bacteria</taxon>
        <taxon>Pseudomonadati</taxon>
        <taxon>Pseudomonadota</taxon>
        <taxon>Alphaproteobacteria</taxon>
        <taxon>Acetobacterales</taxon>
        <taxon>Acetobacteraceae</taxon>
        <taxon>Acetobacter</taxon>
    </lineage>
</organism>
<feature type="region of interest" description="Disordered" evidence="1">
    <location>
        <begin position="1"/>
        <end position="22"/>
    </location>
</feature>
<dbReference type="EMBL" id="LHZF01000174">
    <property type="protein sequence ID" value="KXV14168.1"/>
    <property type="molecule type" value="Genomic_DNA"/>
</dbReference>
<dbReference type="RefSeq" id="WP_043552043.1">
    <property type="nucleotide sequence ID" value="NZ_JBDNRO010000001.1"/>
</dbReference>
<dbReference type="Proteomes" id="UP000075526">
    <property type="component" value="Unassembled WGS sequence"/>
</dbReference>
<dbReference type="GeneID" id="29556162"/>